<dbReference type="Pfam" id="PF13589">
    <property type="entry name" value="HATPase_c_3"/>
    <property type="match status" value="1"/>
</dbReference>
<dbReference type="eggNOG" id="COG0323">
    <property type="taxonomic scope" value="Bacteria"/>
</dbReference>
<dbReference type="RefSeq" id="WP_009134295.1">
    <property type="nucleotide sequence ID" value="NZ_CP102250.1"/>
</dbReference>
<dbReference type="InterPro" id="IPR014721">
    <property type="entry name" value="Ribsml_uS5_D2-typ_fold_subgr"/>
</dbReference>
<dbReference type="GO" id="GO:0005524">
    <property type="term" value="F:ATP binding"/>
    <property type="evidence" value="ECO:0007669"/>
    <property type="project" value="InterPro"/>
</dbReference>
<comment type="function">
    <text evidence="5">This protein is involved in the repair of mismatches in DNA. It is required for dam-dependent methyl-directed DNA mismatch repair. May act as a 'molecular matchmaker', a protein that promotes the formation of a stable complex between two or more DNA-binding proteins in an ATP-dependent manner without itself being part of a final effector complex.</text>
</comment>
<gene>
    <name evidence="5" type="primary">mutL</name>
    <name evidence="8" type="ORF">HMPREF9450_01489</name>
</gene>
<reference evidence="8 9" key="1">
    <citation type="submission" date="2011-08" db="EMBL/GenBank/DDBJ databases">
        <title>The Genome Sequence of Alistipes indistinctus YIT 12060.</title>
        <authorList>
            <consortium name="The Broad Institute Genome Sequencing Platform"/>
            <person name="Earl A."/>
            <person name="Ward D."/>
            <person name="Feldgarden M."/>
            <person name="Gevers D."/>
            <person name="Morotomi M."/>
            <person name="Young S.K."/>
            <person name="Zeng Q."/>
            <person name="Gargeya S."/>
            <person name="Fitzgerald M."/>
            <person name="Haas B."/>
            <person name="Abouelleil A."/>
            <person name="Alvarado L."/>
            <person name="Arachchi H.M."/>
            <person name="Berlin A."/>
            <person name="Brown A."/>
            <person name="Chapman S.B."/>
            <person name="Chen Z."/>
            <person name="Dunbar C."/>
            <person name="Freedman E."/>
            <person name="Gearin G."/>
            <person name="Gellesch M."/>
            <person name="Goldberg J."/>
            <person name="Griggs A."/>
            <person name="Gujja S."/>
            <person name="Heiman D."/>
            <person name="Howarth C."/>
            <person name="Larson L."/>
            <person name="Lui A."/>
            <person name="MacDonald P.J.P."/>
            <person name="Montmayeur A."/>
            <person name="Murphy C."/>
            <person name="Neiman D."/>
            <person name="Pearson M."/>
            <person name="Priest M."/>
            <person name="Roberts A."/>
            <person name="Saif S."/>
            <person name="Shea T."/>
            <person name="Shenoy N."/>
            <person name="Sisk P."/>
            <person name="Stolte C."/>
            <person name="Sykes S."/>
            <person name="Wortman J."/>
            <person name="Nusbaum C."/>
            <person name="Birren B."/>
        </authorList>
    </citation>
    <scope>NUCLEOTIDE SEQUENCE [LARGE SCALE GENOMIC DNA]</scope>
    <source>
        <strain evidence="8 9">YIT 12060</strain>
    </source>
</reference>
<dbReference type="InterPro" id="IPR020568">
    <property type="entry name" value="Ribosomal_Su5_D2-typ_SF"/>
</dbReference>
<dbReference type="PATRIC" id="fig|742725.3.peg.1577"/>
<feature type="domain" description="DNA mismatch repair protein S5" evidence="7">
    <location>
        <begin position="210"/>
        <end position="328"/>
    </location>
</feature>
<evidence type="ECO:0000259" key="6">
    <source>
        <dbReference type="SMART" id="SM00853"/>
    </source>
</evidence>
<dbReference type="OrthoDB" id="9763467at2"/>
<evidence type="ECO:0000259" key="7">
    <source>
        <dbReference type="SMART" id="SM01340"/>
    </source>
</evidence>
<dbReference type="SUPFAM" id="SSF55874">
    <property type="entry name" value="ATPase domain of HSP90 chaperone/DNA topoisomerase II/histidine kinase"/>
    <property type="match status" value="1"/>
</dbReference>
<sequence length="647" mass="70523">MDIEKIRVLPDGVANQIAAGEVVGRPASVVKELLENAVDAGSTSVTVNFKEGGRALIQVVDNGCGMNEPDARMAFERHATSKIASVEDLSRLHSFGFRGEALPSIASVAEVELRTRTASAEVGTRVTINGGAFVAQEPVQTPVGTQFLVKNLFFNVPARRRFLKEPTVEARHLTSEFQRVALCHPEIEFTLYNNDTLVYSLPPGNLRQRIAGICGKGLANNLLDVAVETSIVKIEGYVGHPSVAKKTNREQYLFVNGRYFRSPYFHKAVLQAYEKLIAPETQPPYFLYLTVAPERIDVNVHPQKTEVKFEDEQAIWQIFNAAVRESLGKLGVVPLMDFEIDSSIDIPVYREGTVYREPEIGVNPDFNPFRTDTVKEKVHKMPAGGGVSPRTAPLDGWQNLYEIDSRAGDAGLADRFDEMDSALQAFLEGEPEPVQQSLELGGTAGFCGQLKLSDRLYATTLGDALAVVDVGRARERVLFERYLRLLGNNATVSQQLLFPERIELSPADGRLMAEIREELSSLGFEFSANGPAGVTAENGPADNKGAGEGVTYEITGIPPELPAGMVQDALHEALARVRELGGVPESEKVRDLAAILARRGASGAAKIDEAAVAPLLDELASCNEPAFTPSGRAVLIRITREELAKRF</sequence>
<keyword evidence="9" id="KW-1185">Reference proteome</keyword>
<evidence type="ECO:0000313" key="9">
    <source>
        <dbReference type="Proteomes" id="UP000006008"/>
    </source>
</evidence>
<dbReference type="SMART" id="SM01340">
    <property type="entry name" value="DNA_mis_repair"/>
    <property type="match status" value="1"/>
</dbReference>
<dbReference type="SUPFAM" id="SSF118116">
    <property type="entry name" value="DNA mismatch repair protein MutL"/>
    <property type="match status" value="1"/>
</dbReference>
<dbReference type="SMART" id="SM00853">
    <property type="entry name" value="MutL_C"/>
    <property type="match status" value="1"/>
</dbReference>
<dbReference type="InterPro" id="IPR037198">
    <property type="entry name" value="MutL_C_sf"/>
</dbReference>
<dbReference type="Gene3D" id="3.30.1540.20">
    <property type="entry name" value="MutL, C-terminal domain, dimerisation subdomain"/>
    <property type="match status" value="1"/>
</dbReference>
<keyword evidence="3 5" id="KW-0227">DNA damage</keyword>
<evidence type="ECO:0000256" key="1">
    <source>
        <dbReference type="ARBA" id="ARBA00006082"/>
    </source>
</evidence>
<dbReference type="CDD" id="cd16926">
    <property type="entry name" value="HATPase_MutL-MLH-PMS-like"/>
    <property type="match status" value="1"/>
</dbReference>
<dbReference type="EMBL" id="ADLD01000013">
    <property type="protein sequence ID" value="EHB91440.1"/>
    <property type="molecule type" value="Genomic_DNA"/>
</dbReference>
<dbReference type="Gene3D" id="3.30.565.10">
    <property type="entry name" value="Histidine kinase-like ATPase, C-terminal domain"/>
    <property type="match status" value="1"/>
</dbReference>
<dbReference type="GO" id="GO:0030983">
    <property type="term" value="F:mismatched DNA binding"/>
    <property type="evidence" value="ECO:0007669"/>
    <property type="project" value="InterPro"/>
</dbReference>
<dbReference type="HOGENOM" id="CLU_004131_4_2_10"/>
<dbReference type="InterPro" id="IPR014790">
    <property type="entry name" value="MutL_C"/>
</dbReference>
<dbReference type="Gene3D" id="3.30.230.10">
    <property type="match status" value="1"/>
</dbReference>
<evidence type="ECO:0000256" key="5">
    <source>
        <dbReference type="HAMAP-Rule" id="MF_00149"/>
    </source>
</evidence>
<dbReference type="PROSITE" id="PS00058">
    <property type="entry name" value="DNA_MISMATCH_REPAIR_1"/>
    <property type="match status" value="1"/>
</dbReference>
<dbReference type="Gene3D" id="3.30.1370.100">
    <property type="entry name" value="MutL, C-terminal domain, regulatory subdomain"/>
    <property type="match status" value="1"/>
</dbReference>
<organism evidence="8 9">
    <name type="scientific">Alistipes indistinctus YIT 12060</name>
    <dbReference type="NCBI Taxonomy" id="742725"/>
    <lineage>
        <taxon>Bacteria</taxon>
        <taxon>Pseudomonadati</taxon>
        <taxon>Bacteroidota</taxon>
        <taxon>Bacteroidia</taxon>
        <taxon>Bacteroidales</taxon>
        <taxon>Rikenellaceae</taxon>
        <taxon>Alistipes</taxon>
    </lineage>
</organism>
<dbReference type="PANTHER" id="PTHR10073">
    <property type="entry name" value="DNA MISMATCH REPAIR PROTEIN MLH, PMS, MUTL"/>
    <property type="match status" value="1"/>
</dbReference>
<evidence type="ECO:0000313" key="8">
    <source>
        <dbReference type="EMBL" id="EHB91440.1"/>
    </source>
</evidence>
<dbReference type="InterPro" id="IPR002099">
    <property type="entry name" value="MutL/Mlh/PMS"/>
</dbReference>
<dbReference type="GO" id="GO:0032300">
    <property type="term" value="C:mismatch repair complex"/>
    <property type="evidence" value="ECO:0007669"/>
    <property type="project" value="InterPro"/>
</dbReference>
<dbReference type="InterPro" id="IPR042120">
    <property type="entry name" value="MutL_C_dimsub"/>
</dbReference>
<protein>
    <recommendedName>
        <fullName evidence="2 5">DNA mismatch repair protein MutL</fullName>
    </recommendedName>
</protein>
<dbReference type="NCBIfam" id="TIGR00585">
    <property type="entry name" value="mutl"/>
    <property type="match status" value="1"/>
</dbReference>
<evidence type="ECO:0000256" key="4">
    <source>
        <dbReference type="ARBA" id="ARBA00023204"/>
    </source>
</evidence>
<proteinExistence type="inferred from homology"/>
<dbReference type="STRING" id="742725.HMPREF9450_01489"/>
<dbReference type="PANTHER" id="PTHR10073:SF12">
    <property type="entry name" value="DNA MISMATCH REPAIR PROTEIN MLH1"/>
    <property type="match status" value="1"/>
</dbReference>
<dbReference type="InterPro" id="IPR020667">
    <property type="entry name" value="DNA_mismatch_repair_MutL"/>
</dbReference>
<dbReference type="InterPro" id="IPR038973">
    <property type="entry name" value="MutL/Mlh/Pms-like"/>
</dbReference>
<dbReference type="InterPro" id="IPR014762">
    <property type="entry name" value="DNA_mismatch_repair_CS"/>
</dbReference>
<dbReference type="Pfam" id="PF08676">
    <property type="entry name" value="MutL_C"/>
    <property type="match status" value="1"/>
</dbReference>
<dbReference type="GO" id="GO:0140664">
    <property type="term" value="F:ATP-dependent DNA damage sensor activity"/>
    <property type="evidence" value="ECO:0007669"/>
    <property type="project" value="InterPro"/>
</dbReference>
<dbReference type="InterPro" id="IPR042121">
    <property type="entry name" value="MutL_C_regsub"/>
</dbReference>
<dbReference type="Pfam" id="PF01119">
    <property type="entry name" value="DNA_mis_repair"/>
    <property type="match status" value="1"/>
</dbReference>
<keyword evidence="4 5" id="KW-0234">DNA repair</keyword>
<feature type="domain" description="MutL C-terminal dimerisation" evidence="6">
    <location>
        <begin position="446"/>
        <end position="608"/>
    </location>
</feature>
<dbReference type="AlphaFoldDB" id="G5HA24"/>
<dbReference type="Proteomes" id="UP000006008">
    <property type="component" value="Unassembled WGS sequence"/>
</dbReference>
<comment type="caution">
    <text evidence="8">The sequence shown here is derived from an EMBL/GenBank/DDBJ whole genome shotgun (WGS) entry which is preliminary data.</text>
</comment>
<dbReference type="GO" id="GO:0016887">
    <property type="term" value="F:ATP hydrolysis activity"/>
    <property type="evidence" value="ECO:0007669"/>
    <property type="project" value="InterPro"/>
</dbReference>
<dbReference type="InterPro" id="IPR036890">
    <property type="entry name" value="HATPase_C_sf"/>
</dbReference>
<dbReference type="InterPro" id="IPR013507">
    <property type="entry name" value="DNA_mismatch_S5_2-like"/>
</dbReference>
<comment type="similarity">
    <text evidence="1 5">Belongs to the DNA mismatch repair MutL/HexB family.</text>
</comment>
<dbReference type="GeneID" id="92815477"/>
<dbReference type="FunFam" id="3.30.565.10:FF:000003">
    <property type="entry name" value="DNA mismatch repair endonuclease MutL"/>
    <property type="match status" value="1"/>
</dbReference>
<accession>G5HA24</accession>
<name>G5HA24_9BACT</name>
<dbReference type="CDD" id="cd00782">
    <property type="entry name" value="MutL_Trans"/>
    <property type="match status" value="1"/>
</dbReference>
<evidence type="ECO:0000256" key="3">
    <source>
        <dbReference type="ARBA" id="ARBA00022763"/>
    </source>
</evidence>
<dbReference type="SUPFAM" id="SSF54211">
    <property type="entry name" value="Ribosomal protein S5 domain 2-like"/>
    <property type="match status" value="1"/>
</dbReference>
<evidence type="ECO:0000256" key="2">
    <source>
        <dbReference type="ARBA" id="ARBA00021975"/>
    </source>
</evidence>
<dbReference type="HAMAP" id="MF_00149">
    <property type="entry name" value="DNA_mis_repair"/>
    <property type="match status" value="1"/>
</dbReference>
<dbReference type="GO" id="GO:0006298">
    <property type="term" value="P:mismatch repair"/>
    <property type="evidence" value="ECO:0007669"/>
    <property type="project" value="UniProtKB-UniRule"/>
</dbReference>